<sequence length="459" mass="52255">MSETIHLYHTNDLHSHFENWPRIKQLLGERKKLHKEVGEESIFLDIGDHVDRWHPFTEGTLGKVNVDLLNEAGYQYAAIGNNEGITLPHEGLDSLYNEADFKVLAANVYQTSGERPPWALPYAIHTTQAGTKIGLIGLTAFFQKFYSGLGWSLSDPFEELSRQMGILKEKSDLIVILSHLGLPNDERMAEDFPEIDIILGGHTHHILHQGSMSGNTLLCCAGKYGMYVGHVEITVDDSKNVVRKIARIYDTNELQEAPDERAWIDNMYHEGREQLQDPCVLLPENLESEWFKPSRLSNMLCEALREWCRADCAFLNAGLLLEGLQAGEVTKGDIHQMLPHPINPCVVELSGSELKEILLQSLNEEWPHIQLKGFGFRGKIMGVIVYDRVEFKKAENGIIREVLVDGKALIPGRLYKLAIPDMYTFGSFFPQIQRSKDKEYFMPEFLRDIMAWKLKQSYS</sequence>
<accession>A0A372LCU3</accession>
<dbReference type="OrthoDB" id="9793179at2"/>
<evidence type="ECO:0000259" key="4">
    <source>
        <dbReference type="Pfam" id="PF02872"/>
    </source>
</evidence>
<dbReference type="InterPro" id="IPR004843">
    <property type="entry name" value="Calcineurin-like_PHP"/>
</dbReference>
<proteinExistence type="inferred from homology"/>
<dbReference type="Pfam" id="PF02872">
    <property type="entry name" value="5_nucleotid_C"/>
    <property type="match status" value="1"/>
</dbReference>
<dbReference type="InterPro" id="IPR008334">
    <property type="entry name" value="5'-Nucleotdase_C"/>
</dbReference>
<dbReference type="CDD" id="cd00845">
    <property type="entry name" value="MPP_UshA_N_like"/>
    <property type="match status" value="1"/>
</dbReference>
<keyword evidence="2" id="KW-0547">Nucleotide-binding</keyword>
<dbReference type="PRINTS" id="PR01607">
    <property type="entry name" value="APYRASEFAMLY"/>
</dbReference>
<dbReference type="AlphaFoldDB" id="A0A372LCU3"/>
<evidence type="ECO:0000259" key="3">
    <source>
        <dbReference type="Pfam" id="PF00149"/>
    </source>
</evidence>
<dbReference type="SUPFAM" id="SSF56300">
    <property type="entry name" value="Metallo-dependent phosphatases"/>
    <property type="match status" value="1"/>
</dbReference>
<evidence type="ECO:0000256" key="2">
    <source>
        <dbReference type="RuleBase" id="RU362119"/>
    </source>
</evidence>
<dbReference type="GO" id="GO:0030288">
    <property type="term" value="C:outer membrane-bounded periplasmic space"/>
    <property type="evidence" value="ECO:0007669"/>
    <property type="project" value="TreeGrafter"/>
</dbReference>
<name>A0A372LCU3_9BACI</name>
<evidence type="ECO:0000313" key="6">
    <source>
        <dbReference type="Proteomes" id="UP000262939"/>
    </source>
</evidence>
<dbReference type="PANTHER" id="PTHR11575:SF23">
    <property type="entry name" value="5-NUCLEOTIDASE FAMILY PROTEIN"/>
    <property type="match status" value="1"/>
</dbReference>
<feature type="domain" description="5'-Nucleotidase C-terminal" evidence="4">
    <location>
        <begin position="288"/>
        <end position="422"/>
    </location>
</feature>
<keyword evidence="1" id="KW-0732">Signal</keyword>
<dbReference type="EMBL" id="QVTD01000005">
    <property type="protein sequence ID" value="RFU63797.1"/>
    <property type="molecule type" value="Genomic_DNA"/>
</dbReference>
<dbReference type="InterPro" id="IPR011240">
    <property type="entry name" value="Pesterase_YunD"/>
</dbReference>
<comment type="similarity">
    <text evidence="2">Belongs to the 5'-nucleotidase family.</text>
</comment>
<reference evidence="5 6" key="1">
    <citation type="submission" date="2018-08" db="EMBL/GenBank/DDBJ databases">
        <title>Bacillus chawlae sp. nov., Bacillus glennii sp. nov., and Bacillus saganii sp. nov. Isolated from the Vehicle Assembly Building at Kennedy Space Center where the Viking Spacecraft were Assembled.</title>
        <authorList>
            <person name="Seuylemezian A."/>
            <person name="Vaishampayan P."/>
        </authorList>
    </citation>
    <scope>NUCLEOTIDE SEQUENCE [LARGE SCALE GENOMIC DNA]</scope>
    <source>
        <strain evidence="5 6">V44-8</strain>
    </source>
</reference>
<dbReference type="RefSeq" id="WP_117322434.1">
    <property type="nucleotide sequence ID" value="NZ_QVTD01000005.1"/>
</dbReference>
<dbReference type="Gene3D" id="3.60.21.10">
    <property type="match status" value="1"/>
</dbReference>
<dbReference type="InterPro" id="IPR006179">
    <property type="entry name" value="5_nucleotidase/apyrase"/>
</dbReference>
<dbReference type="InterPro" id="IPR029052">
    <property type="entry name" value="Metallo-depent_PP-like"/>
</dbReference>
<dbReference type="Pfam" id="PF00149">
    <property type="entry name" value="Metallophos"/>
    <property type="match status" value="1"/>
</dbReference>
<gene>
    <name evidence="5" type="ORF">D0466_10045</name>
</gene>
<keyword evidence="6" id="KW-1185">Reference proteome</keyword>
<dbReference type="GO" id="GO:0000166">
    <property type="term" value="F:nucleotide binding"/>
    <property type="evidence" value="ECO:0007669"/>
    <property type="project" value="UniProtKB-KW"/>
</dbReference>
<dbReference type="PANTHER" id="PTHR11575">
    <property type="entry name" value="5'-NUCLEOTIDASE-RELATED"/>
    <property type="match status" value="1"/>
</dbReference>
<evidence type="ECO:0000256" key="1">
    <source>
        <dbReference type="ARBA" id="ARBA00022729"/>
    </source>
</evidence>
<comment type="caution">
    <text evidence="5">The sequence shown here is derived from an EMBL/GenBank/DDBJ whole genome shotgun (WGS) entry which is preliminary data.</text>
</comment>
<evidence type="ECO:0000313" key="5">
    <source>
        <dbReference type="EMBL" id="RFU63797.1"/>
    </source>
</evidence>
<dbReference type="Proteomes" id="UP000262939">
    <property type="component" value="Unassembled WGS sequence"/>
</dbReference>
<feature type="domain" description="Calcineurin-like phosphoesterase" evidence="3">
    <location>
        <begin position="6"/>
        <end position="205"/>
    </location>
</feature>
<dbReference type="SUPFAM" id="SSF55816">
    <property type="entry name" value="5'-nucleotidase (syn. UDP-sugar hydrolase), C-terminal domain"/>
    <property type="match status" value="1"/>
</dbReference>
<dbReference type="GO" id="GO:0008253">
    <property type="term" value="F:5'-nucleotidase activity"/>
    <property type="evidence" value="ECO:0007669"/>
    <property type="project" value="TreeGrafter"/>
</dbReference>
<dbReference type="InterPro" id="IPR036907">
    <property type="entry name" value="5'-Nucleotdase_C_sf"/>
</dbReference>
<dbReference type="PIRSF" id="PIRSF036361">
    <property type="entry name" value="YunD"/>
    <property type="match status" value="1"/>
</dbReference>
<dbReference type="Gene3D" id="3.90.780.10">
    <property type="entry name" value="5'-Nucleotidase, C-terminal domain"/>
    <property type="match status" value="1"/>
</dbReference>
<organism evidence="5 6">
    <name type="scientific">Peribacillus glennii</name>
    <dbReference type="NCBI Taxonomy" id="2303991"/>
    <lineage>
        <taxon>Bacteria</taxon>
        <taxon>Bacillati</taxon>
        <taxon>Bacillota</taxon>
        <taxon>Bacilli</taxon>
        <taxon>Bacillales</taxon>
        <taxon>Bacillaceae</taxon>
        <taxon>Peribacillus</taxon>
    </lineage>
</organism>
<dbReference type="GO" id="GO:0009166">
    <property type="term" value="P:nucleotide catabolic process"/>
    <property type="evidence" value="ECO:0007669"/>
    <property type="project" value="InterPro"/>
</dbReference>
<keyword evidence="2" id="KW-0378">Hydrolase</keyword>
<protein>
    <submittedName>
        <fullName evidence="5">Bifunctional metallophosphatase/5'-nucleotidase</fullName>
    </submittedName>
</protein>
<dbReference type="GO" id="GO:0008768">
    <property type="term" value="F:UDP-sugar diphosphatase activity"/>
    <property type="evidence" value="ECO:0007669"/>
    <property type="project" value="TreeGrafter"/>
</dbReference>